<evidence type="ECO:0000313" key="6">
    <source>
        <dbReference type="Proteomes" id="UP001595859"/>
    </source>
</evidence>
<keyword evidence="6" id="KW-1185">Reference proteome</keyword>
<evidence type="ECO:0000313" key="5">
    <source>
        <dbReference type="EMBL" id="MFC4855923.1"/>
    </source>
</evidence>
<dbReference type="InterPro" id="IPR008995">
    <property type="entry name" value="Mo/tungstate-bd_C_term_dom"/>
</dbReference>
<dbReference type="SUPFAM" id="SSF52540">
    <property type="entry name" value="P-loop containing nucleoside triphosphate hydrolases"/>
    <property type="match status" value="1"/>
</dbReference>
<keyword evidence="2" id="KW-0547">Nucleotide-binding</keyword>
<dbReference type="SUPFAM" id="SSF50331">
    <property type="entry name" value="MOP-like"/>
    <property type="match status" value="1"/>
</dbReference>
<evidence type="ECO:0000256" key="2">
    <source>
        <dbReference type="ARBA" id="ARBA00022741"/>
    </source>
</evidence>
<dbReference type="RefSeq" id="WP_378057891.1">
    <property type="nucleotide sequence ID" value="NZ_JBHSIS010000009.1"/>
</dbReference>
<evidence type="ECO:0000256" key="3">
    <source>
        <dbReference type="ARBA" id="ARBA00022840"/>
    </source>
</evidence>
<keyword evidence="1" id="KW-0813">Transport</keyword>
<sequence length="382" mass="41551">MTLMSQDLAARREPGDEQEPVVRVSGLVKAFRRADGSIARAVDDVSLEVRPGEFLVLLGPSGCGKTTLLRIIAGLERADAGSVTLRGEEVFAAQRGVDLPPERRRLSMIFQSYALWPHMTAFDNIAYPLRNARPKPGRADVDRRVRAALEMVGTPELGRQYPNQMSGGQQQRIALARAIVGGDDLVLFDEPLSNVDAKVREQLRLELLSLQRELGFAAVYVTHDQTEAMELAHRIAVMGHGRVRQLADPATIYRRPVSRYVANFVGTSNELTGTVVRHEERTTVLRTVVGEVAGARADLAVGAEAVAVFRPERTRLVAAGGAEENAWPSEVTAVLFLGAHTETVAKAGEQSFRLLGDHDAAEGTRVTVTVRAEDVLILPAEG</sequence>
<dbReference type="PANTHER" id="PTHR42781:SF4">
    <property type="entry name" value="SPERMIDINE_PUTRESCINE IMPORT ATP-BINDING PROTEIN POTA"/>
    <property type="match status" value="1"/>
</dbReference>
<dbReference type="SMART" id="SM00382">
    <property type="entry name" value="AAA"/>
    <property type="match status" value="1"/>
</dbReference>
<name>A0ABV9S2N4_9PSEU</name>
<dbReference type="PANTHER" id="PTHR42781">
    <property type="entry name" value="SPERMIDINE/PUTRESCINE IMPORT ATP-BINDING PROTEIN POTA"/>
    <property type="match status" value="1"/>
</dbReference>
<dbReference type="InterPro" id="IPR027417">
    <property type="entry name" value="P-loop_NTPase"/>
</dbReference>
<dbReference type="Pfam" id="PF00005">
    <property type="entry name" value="ABC_tran"/>
    <property type="match status" value="1"/>
</dbReference>
<dbReference type="Gene3D" id="3.40.50.300">
    <property type="entry name" value="P-loop containing nucleotide triphosphate hydrolases"/>
    <property type="match status" value="1"/>
</dbReference>
<proteinExistence type="predicted"/>
<dbReference type="InterPro" id="IPR013611">
    <property type="entry name" value="Transp-assoc_OB_typ2"/>
</dbReference>
<evidence type="ECO:0000259" key="4">
    <source>
        <dbReference type="PROSITE" id="PS50893"/>
    </source>
</evidence>
<dbReference type="Proteomes" id="UP001595859">
    <property type="component" value="Unassembled WGS sequence"/>
</dbReference>
<dbReference type="InterPro" id="IPR050093">
    <property type="entry name" value="ABC_SmlMolc_Importer"/>
</dbReference>
<dbReference type="PROSITE" id="PS00211">
    <property type="entry name" value="ABC_TRANSPORTER_1"/>
    <property type="match status" value="1"/>
</dbReference>
<keyword evidence="3 5" id="KW-0067">ATP-binding</keyword>
<gene>
    <name evidence="5" type="ORF">ACFPCV_20620</name>
</gene>
<dbReference type="GO" id="GO:0005524">
    <property type="term" value="F:ATP binding"/>
    <property type="evidence" value="ECO:0007669"/>
    <property type="project" value="UniProtKB-KW"/>
</dbReference>
<protein>
    <submittedName>
        <fullName evidence="5">ABC transporter ATP-binding protein</fullName>
    </submittedName>
</protein>
<evidence type="ECO:0000256" key="1">
    <source>
        <dbReference type="ARBA" id="ARBA00022448"/>
    </source>
</evidence>
<organism evidence="5 6">
    <name type="scientific">Actinophytocola glycyrrhizae</name>
    <dbReference type="NCBI Taxonomy" id="2044873"/>
    <lineage>
        <taxon>Bacteria</taxon>
        <taxon>Bacillati</taxon>
        <taxon>Actinomycetota</taxon>
        <taxon>Actinomycetes</taxon>
        <taxon>Pseudonocardiales</taxon>
        <taxon>Pseudonocardiaceae</taxon>
    </lineage>
</organism>
<dbReference type="InterPro" id="IPR003439">
    <property type="entry name" value="ABC_transporter-like_ATP-bd"/>
</dbReference>
<dbReference type="EMBL" id="JBHSIS010000009">
    <property type="protein sequence ID" value="MFC4855923.1"/>
    <property type="molecule type" value="Genomic_DNA"/>
</dbReference>
<dbReference type="InterPro" id="IPR003593">
    <property type="entry name" value="AAA+_ATPase"/>
</dbReference>
<feature type="domain" description="ABC transporter" evidence="4">
    <location>
        <begin position="22"/>
        <end position="265"/>
    </location>
</feature>
<reference evidence="6" key="1">
    <citation type="journal article" date="2019" name="Int. J. Syst. Evol. Microbiol.">
        <title>The Global Catalogue of Microorganisms (GCM) 10K type strain sequencing project: providing services to taxonomists for standard genome sequencing and annotation.</title>
        <authorList>
            <consortium name="The Broad Institute Genomics Platform"/>
            <consortium name="The Broad Institute Genome Sequencing Center for Infectious Disease"/>
            <person name="Wu L."/>
            <person name="Ma J."/>
        </authorList>
    </citation>
    <scope>NUCLEOTIDE SEQUENCE [LARGE SCALE GENOMIC DNA]</scope>
    <source>
        <strain evidence="6">ZS-22-S1</strain>
    </source>
</reference>
<dbReference type="InterPro" id="IPR017871">
    <property type="entry name" value="ABC_transporter-like_CS"/>
</dbReference>
<dbReference type="Pfam" id="PF08402">
    <property type="entry name" value="TOBE_2"/>
    <property type="match status" value="1"/>
</dbReference>
<accession>A0ABV9S2N4</accession>
<comment type="caution">
    <text evidence="5">The sequence shown here is derived from an EMBL/GenBank/DDBJ whole genome shotgun (WGS) entry which is preliminary data.</text>
</comment>
<dbReference type="PROSITE" id="PS50893">
    <property type="entry name" value="ABC_TRANSPORTER_2"/>
    <property type="match status" value="1"/>
</dbReference>